<organism evidence="2 3">
    <name type="scientific">Aphis glycines</name>
    <name type="common">Soybean aphid</name>
    <dbReference type="NCBI Taxonomy" id="307491"/>
    <lineage>
        <taxon>Eukaryota</taxon>
        <taxon>Metazoa</taxon>
        <taxon>Ecdysozoa</taxon>
        <taxon>Arthropoda</taxon>
        <taxon>Hexapoda</taxon>
        <taxon>Insecta</taxon>
        <taxon>Pterygota</taxon>
        <taxon>Neoptera</taxon>
        <taxon>Paraneoptera</taxon>
        <taxon>Hemiptera</taxon>
        <taxon>Sternorrhyncha</taxon>
        <taxon>Aphidomorpha</taxon>
        <taxon>Aphidoidea</taxon>
        <taxon>Aphididae</taxon>
        <taxon>Aphidini</taxon>
        <taxon>Aphis</taxon>
        <taxon>Aphis</taxon>
    </lineage>
</organism>
<feature type="compositionally biased region" description="Basic residues" evidence="1">
    <location>
        <begin position="39"/>
        <end position="56"/>
    </location>
</feature>
<feature type="compositionally biased region" description="Polar residues" evidence="1">
    <location>
        <begin position="8"/>
        <end position="18"/>
    </location>
</feature>
<name>A0A6G0SSY5_APHGL</name>
<gene>
    <name evidence="2" type="ORF">AGLY_018120</name>
</gene>
<sequence>MKKKKMSFVSSLNSSNEESMIESDKDYNNKSMNNEVKSVKKQNTRSKIKKQVKSNKNKTMARKNISYLDNIESLLKNEKIETDIINTITVKQGDNLINVKSPTDEKSSEWKKAECSLKVTITDQAKDQELKNNLSEVVQTIFTRFMSDPKRKICCNCFKRCKSICDKNNLNCQLFLHAYIEFADY</sequence>
<accession>A0A6G0SSY5</accession>
<protein>
    <submittedName>
        <fullName evidence="2">Uncharacterized protein</fullName>
    </submittedName>
</protein>
<feature type="region of interest" description="Disordered" evidence="1">
    <location>
        <begin position="1"/>
        <end position="56"/>
    </location>
</feature>
<keyword evidence="3" id="KW-1185">Reference proteome</keyword>
<proteinExistence type="predicted"/>
<dbReference type="AlphaFoldDB" id="A0A6G0SSY5"/>
<evidence type="ECO:0000313" key="2">
    <source>
        <dbReference type="EMBL" id="KAE9521486.1"/>
    </source>
</evidence>
<dbReference type="Proteomes" id="UP000475862">
    <property type="component" value="Unassembled WGS sequence"/>
</dbReference>
<evidence type="ECO:0000313" key="3">
    <source>
        <dbReference type="Proteomes" id="UP000475862"/>
    </source>
</evidence>
<reference evidence="2 3" key="1">
    <citation type="submission" date="2019-08" db="EMBL/GenBank/DDBJ databases">
        <title>The genome of the soybean aphid Biotype 1, its phylome, world population structure and adaptation to the North American continent.</title>
        <authorList>
            <person name="Giordano R."/>
            <person name="Donthu R.K."/>
            <person name="Hernandez A.G."/>
            <person name="Wright C.L."/>
            <person name="Zimin A.V."/>
        </authorList>
    </citation>
    <scope>NUCLEOTIDE SEQUENCE [LARGE SCALE GENOMIC DNA]</scope>
    <source>
        <tissue evidence="2">Whole aphids</tissue>
    </source>
</reference>
<comment type="caution">
    <text evidence="2">The sequence shown here is derived from an EMBL/GenBank/DDBJ whole genome shotgun (WGS) entry which is preliminary data.</text>
</comment>
<evidence type="ECO:0000256" key="1">
    <source>
        <dbReference type="SAM" id="MobiDB-lite"/>
    </source>
</evidence>
<dbReference type="OrthoDB" id="6604097at2759"/>
<dbReference type="EMBL" id="VYZN01002786">
    <property type="protein sequence ID" value="KAE9521486.1"/>
    <property type="molecule type" value="Genomic_DNA"/>
</dbReference>